<sequence length="90" mass="10680">MIYLTFIPRKNKEFKLIFFKGILISCTLLGYPEGSFKSCSSCKSCTSAEPIEVCCDRRHRALELARYCPALNSERRRYRTIQVTKHRRWR</sequence>
<accession>A0A6N2NM21</accession>
<organism evidence="1">
    <name type="scientific">Salix viminalis</name>
    <name type="common">Common osier</name>
    <name type="synonym">Basket willow</name>
    <dbReference type="NCBI Taxonomy" id="40686"/>
    <lineage>
        <taxon>Eukaryota</taxon>
        <taxon>Viridiplantae</taxon>
        <taxon>Streptophyta</taxon>
        <taxon>Embryophyta</taxon>
        <taxon>Tracheophyta</taxon>
        <taxon>Spermatophyta</taxon>
        <taxon>Magnoliopsida</taxon>
        <taxon>eudicotyledons</taxon>
        <taxon>Gunneridae</taxon>
        <taxon>Pentapetalae</taxon>
        <taxon>rosids</taxon>
        <taxon>fabids</taxon>
        <taxon>Malpighiales</taxon>
        <taxon>Salicaceae</taxon>
        <taxon>Saliceae</taxon>
        <taxon>Salix</taxon>
    </lineage>
</organism>
<gene>
    <name evidence="1" type="ORF">SVIM_LOCUS515413</name>
</gene>
<evidence type="ECO:0000313" key="1">
    <source>
        <dbReference type="EMBL" id="VFU66388.1"/>
    </source>
</evidence>
<name>A0A6N2NM21_SALVM</name>
<dbReference type="EMBL" id="CAADRP010002351">
    <property type="protein sequence ID" value="VFU66388.1"/>
    <property type="molecule type" value="Genomic_DNA"/>
</dbReference>
<protein>
    <submittedName>
        <fullName evidence="1">Uncharacterized protein</fullName>
    </submittedName>
</protein>
<dbReference type="AlphaFoldDB" id="A0A6N2NM21"/>
<reference evidence="1" key="1">
    <citation type="submission" date="2019-03" db="EMBL/GenBank/DDBJ databases">
        <authorList>
            <person name="Mank J."/>
            <person name="Almeida P."/>
        </authorList>
    </citation>
    <scope>NUCLEOTIDE SEQUENCE</scope>
    <source>
        <strain evidence="1">78183</strain>
    </source>
</reference>
<proteinExistence type="predicted"/>